<organism evidence="1 2">
    <name type="scientific">Linum trigynum</name>
    <dbReference type="NCBI Taxonomy" id="586398"/>
    <lineage>
        <taxon>Eukaryota</taxon>
        <taxon>Viridiplantae</taxon>
        <taxon>Streptophyta</taxon>
        <taxon>Embryophyta</taxon>
        <taxon>Tracheophyta</taxon>
        <taxon>Spermatophyta</taxon>
        <taxon>Magnoliopsida</taxon>
        <taxon>eudicotyledons</taxon>
        <taxon>Gunneridae</taxon>
        <taxon>Pentapetalae</taxon>
        <taxon>rosids</taxon>
        <taxon>fabids</taxon>
        <taxon>Malpighiales</taxon>
        <taxon>Linaceae</taxon>
        <taxon>Linum</taxon>
    </lineage>
</organism>
<accession>A0AAV2GKA7</accession>
<sequence>MERQRNLWKSSKTQLMMKDDHNITVGRYGGTNTTSTRSSWSNNNTITTIASSGGAGGEHHHHRRHHQQDCYLTGGGFSWPPRSYTCSFCKREFRSP</sequence>
<dbReference type="AlphaFoldDB" id="A0AAV2GKA7"/>
<protein>
    <submittedName>
        <fullName evidence="1">Uncharacterized protein</fullName>
    </submittedName>
</protein>
<keyword evidence="2" id="KW-1185">Reference proteome</keyword>
<gene>
    <name evidence="1" type="ORF">LTRI10_LOCUS50535</name>
</gene>
<proteinExistence type="predicted"/>
<name>A0AAV2GKA7_9ROSI</name>
<evidence type="ECO:0000313" key="2">
    <source>
        <dbReference type="Proteomes" id="UP001497516"/>
    </source>
</evidence>
<dbReference type="Proteomes" id="UP001497516">
    <property type="component" value="Chromosome 9"/>
</dbReference>
<dbReference type="EMBL" id="OZ034822">
    <property type="protein sequence ID" value="CAL1411161.1"/>
    <property type="molecule type" value="Genomic_DNA"/>
</dbReference>
<evidence type="ECO:0000313" key="1">
    <source>
        <dbReference type="EMBL" id="CAL1411161.1"/>
    </source>
</evidence>
<reference evidence="1 2" key="1">
    <citation type="submission" date="2024-04" db="EMBL/GenBank/DDBJ databases">
        <authorList>
            <person name="Fracassetti M."/>
        </authorList>
    </citation>
    <scope>NUCLEOTIDE SEQUENCE [LARGE SCALE GENOMIC DNA]</scope>
</reference>